<dbReference type="Gene3D" id="1.10.8.10">
    <property type="entry name" value="DNA helicase RuvA subunit, C-terminal domain"/>
    <property type="match status" value="1"/>
</dbReference>
<dbReference type="Pfam" id="PF07499">
    <property type="entry name" value="RuvA_C"/>
    <property type="match status" value="1"/>
</dbReference>
<reference evidence="8 9" key="1">
    <citation type="submission" date="2020-08" db="EMBL/GenBank/DDBJ databases">
        <title>Sequencing the genomes of 1000 actinobacteria strains.</title>
        <authorList>
            <person name="Klenk H.-P."/>
        </authorList>
    </citation>
    <scope>NUCLEOTIDE SEQUENCE [LARGE SCALE GENOMIC DNA]</scope>
    <source>
        <strain evidence="8 9">DSM 23694</strain>
    </source>
</reference>
<dbReference type="GO" id="GO:0000400">
    <property type="term" value="F:four-way junction DNA binding"/>
    <property type="evidence" value="ECO:0007669"/>
    <property type="project" value="UniProtKB-UniRule"/>
</dbReference>
<evidence type="ECO:0000313" key="9">
    <source>
        <dbReference type="Proteomes" id="UP000523863"/>
    </source>
</evidence>
<dbReference type="InterPro" id="IPR000085">
    <property type="entry name" value="RuvA"/>
</dbReference>
<keyword evidence="2 6" id="KW-0227">DNA damage</keyword>
<organism evidence="8 9">
    <name type="scientific">Neomicrococcus lactis</name>
    <dbReference type="NCBI Taxonomy" id="732241"/>
    <lineage>
        <taxon>Bacteria</taxon>
        <taxon>Bacillati</taxon>
        <taxon>Actinomycetota</taxon>
        <taxon>Actinomycetes</taxon>
        <taxon>Micrococcales</taxon>
        <taxon>Micrococcaceae</taxon>
        <taxon>Neomicrococcus</taxon>
    </lineage>
</organism>
<dbReference type="GO" id="GO:0005737">
    <property type="term" value="C:cytoplasm"/>
    <property type="evidence" value="ECO:0007669"/>
    <property type="project" value="UniProtKB-SubCell"/>
</dbReference>
<dbReference type="InterPro" id="IPR003583">
    <property type="entry name" value="Hlx-hairpin-Hlx_DNA-bd_motif"/>
</dbReference>
<keyword evidence="3 6" id="KW-0238">DNA-binding</keyword>
<keyword evidence="5 6" id="KW-0234">DNA repair</keyword>
<protein>
    <recommendedName>
        <fullName evidence="6">Holliday junction branch migration complex subunit RuvA</fullName>
    </recommendedName>
</protein>
<gene>
    <name evidence="6" type="primary">ruvA</name>
    <name evidence="8" type="ORF">BKA12_000725</name>
</gene>
<dbReference type="Gene3D" id="2.40.50.140">
    <property type="entry name" value="Nucleic acid-binding proteins"/>
    <property type="match status" value="1"/>
</dbReference>
<dbReference type="GO" id="GO:0006281">
    <property type="term" value="P:DNA repair"/>
    <property type="evidence" value="ECO:0007669"/>
    <property type="project" value="UniProtKB-UniRule"/>
</dbReference>
<dbReference type="InterPro" id="IPR012340">
    <property type="entry name" value="NA-bd_OB-fold"/>
</dbReference>
<evidence type="ECO:0000256" key="5">
    <source>
        <dbReference type="ARBA" id="ARBA00023204"/>
    </source>
</evidence>
<comment type="subcellular location">
    <subcellularLocation>
        <location evidence="6">Cytoplasm</location>
    </subcellularLocation>
</comment>
<keyword evidence="1 6" id="KW-0963">Cytoplasm</keyword>
<dbReference type="Pfam" id="PF14520">
    <property type="entry name" value="HHH_5"/>
    <property type="match status" value="1"/>
</dbReference>
<dbReference type="GO" id="GO:0006310">
    <property type="term" value="P:DNA recombination"/>
    <property type="evidence" value="ECO:0007669"/>
    <property type="project" value="UniProtKB-UniRule"/>
</dbReference>
<dbReference type="Gene3D" id="1.10.150.20">
    <property type="entry name" value="5' to 3' exonuclease, C-terminal subdomain"/>
    <property type="match status" value="1"/>
</dbReference>
<dbReference type="InterPro" id="IPR011114">
    <property type="entry name" value="RuvA_C"/>
</dbReference>
<dbReference type="SUPFAM" id="SSF50249">
    <property type="entry name" value="Nucleic acid-binding proteins"/>
    <property type="match status" value="1"/>
</dbReference>
<evidence type="ECO:0000256" key="2">
    <source>
        <dbReference type="ARBA" id="ARBA00022763"/>
    </source>
</evidence>
<evidence type="ECO:0000259" key="7">
    <source>
        <dbReference type="SMART" id="SM00278"/>
    </source>
</evidence>
<comment type="caution">
    <text evidence="8">The sequence shown here is derived from an EMBL/GenBank/DDBJ whole genome shotgun (WGS) entry which is preliminary data.</text>
</comment>
<dbReference type="GO" id="GO:0048476">
    <property type="term" value="C:Holliday junction resolvase complex"/>
    <property type="evidence" value="ECO:0007669"/>
    <property type="project" value="UniProtKB-UniRule"/>
</dbReference>
<dbReference type="InterPro" id="IPR010994">
    <property type="entry name" value="RuvA_2-like"/>
</dbReference>
<comment type="caution">
    <text evidence="6">Lacks conserved residue(s) required for the propagation of feature annotation.</text>
</comment>
<dbReference type="InterPro" id="IPR013849">
    <property type="entry name" value="DNA_helicase_Holl-junc_RuvA_I"/>
</dbReference>
<dbReference type="NCBIfam" id="TIGR00084">
    <property type="entry name" value="ruvA"/>
    <property type="match status" value="1"/>
</dbReference>
<dbReference type="GO" id="GO:0009378">
    <property type="term" value="F:four-way junction helicase activity"/>
    <property type="evidence" value="ECO:0007669"/>
    <property type="project" value="InterPro"/>
</dbReference>
<dbReference type="Proteomes" id="UP000523863">
    <property type="component" value="Unassembled WGS sequence"/>
</dbReference>
<proteinExistence type="inferred from homology"/>
<feature type="domain" description="Helix-hairpin-helix DNA-binding motif class 1" evidence="7">
    <location>
        <begin position="72"/>
        <end position="91"/>
    </location>
</feature>
<dbReference type="GO" id="GO:0009379">
    <property type="term" value="C:Holliday junction helicase complex"/>
    <property type="evidence" value="ECO:0007669"/>
    <property type="project" value="InterPro"/>
</dbReference>
<dbReference type="SUPFAM" id="SSF47781">
    <property type="entry name" value="RuvA domain 2-like"/>
    <property type="match status" value="1"/>
</dbReference>
<comment type="domain">
    <text evidence="6">Has three domains with a flexible linker between the domains II and III and assumes an 'L' shape. Domain III is highly mobile and contacts RuvB.</text>
</comment>
<sequence>MIATLTGTVAHVGLSHAVIDVNGFGMFVHSVPSTLASLHVGESATLHTHMVVREDSMNLYGFADAGSRDVFEVLISVSGVGPRIGLAILAVHSAEAVRVATTTKDVNAFTKVPGIGPKGAQRIVLELAGKLAPTGEDQGAIPLAIGENVWEPQVTEALVGLGWSEKDAKRMLAKFPETEPELAERGSVPEILRAVLRTLGNSVAGRSA</sequence>
<keyword evidence="9" id="KW-1185">Reference proteome</keyword>
<name>A0A7W8Y9W9_9MICC</name>
<evidence type="ECO:0000256" key="1">
    <source>
        <dbReference type="ARBA" id="ARBA00022490"/>
    </source>
</evidence>
<accession>A0A7W8Y9W9</accession>
<feature type="region of interest" description="Domain III" evidence="6">
    <location>
        <begin position="153"/>
        <end position="208"/>
    </location>
</feature>
<keyword evidence="8" id="KW-0067">ATP-binding</keyword>
<keyword evidence="8" id="KW-0347">Helicase</keyword>
<dbReference type="HAMAP" id="MF_00031">
    <property type="entry name" value="DNA_HJ_migration_RuvA"/>
    <property type="match status" value="1"/>
</dbReference>
<evidence type="ECO:0000256" key="4">
    <source>
        <dbReference type="ARBA" id="ARBA00023172"/>
    </source>
</evidence>
<feature type="domain" description="Helix-hairpin-helix DNA-binding motif class 1" evidence="7">
    <location>
        <begin position="107"/>
        <end position="126"/>
    </location>
</feature>
<dbReference type="RefSeq" id="WP_183640731.1">
    <property type="nucleotide sequence ID" value="NZ_JACHBL010000001.1"/>
</dbReference>
<dbReference type="EMBL" id="JACHBL010000001">
    <property type="protein sequence ID" value="MBB5597645.1"/>
    <property type="molecule type" value="Genomic_DNA"/>
</dbReference>
<evidence type="ECO:0000256" key="3">
    <source>
        <dbReference type="ARBA" id="ARBA00023125"/>
    </source>
</evidence>
<dbReference type="InterPro" id="IPR036267">
    <property type="entry name" value="RuvA_C_sf"/>
</dbReference>
<dbReference type="SMART" id="SM00278">
    <property type="entry name" value="HhH1"/>
    <property type="match status" value="2"/>
</dbReference>
<dbReference type="CDD" id="cd14332">
    <property type="entry name" value="UBA_RuvA_C"/>
    <property type="match status" value="1"/>
</dbReference>
<keyword evidence="8" id="KW-0378">Hydrolase</keyword>
<dbReference type="SUPFAM" id="SSF46929">
    <property type="entry name" value="DNA helicase RuvA subunit, C-terminal domain"/>
    <property type="match status" value="1"/>
</dbReference>
<dbReference type="GO" id="GO:0005524">
    <property type="term" value="F:ATP binding"/>
    <property type="evidence" value="ECO:0007669"/>
    <property type="project" value="InterPro"/>
</dbReference>
<keyword evidence="4 6" id="KW-0233">DNA recombination</keyword>
<dbReference type="GO" id="GO:0016787">
    <property type="term" value="F:hydrolase activity"/>
    <property type="evidence" value="ECO:0007669"/>
    <property type="project" value="UniProtKB-KW"/>
</dbReference>
<evidence type="ECO:0000256" key="6">
    <source>
        <dbReference type="HAMAP-Rule" id="MF_00031"/>
    </source>
</evidence>
<dbReference type="Pfam" id="PF01330">
    <property type="entry name" value="RuvA_N"/>
    <property type="match status" value="1"/>
</dbReference>
<comment type="function">
    <text evidence="6">The RuvA-RuvB-RuvC complex processes Holliday junction (HJ) DNA during genetic recombination and DNA repair, while the RuvA-RuvB complex plays an important role in the rescue of blocked DNA replication forks via replication fork reversal (RFR). RuvA specifically binds to HJ cruciform DNA, conferring on it an open structure. The RuvB hexamer acts as an ATP-dependent pump, pulling dsDNA into and through the RuvAB complex. HJ branch migration allows RuvC to scan DNA until it finds its consensus sequence, where it cleaves and resolves the cruciform DNA.</text>
</comment>
<keyword evidence="8" id="KW-0547">Nucleotide-binding</keyword>
<comment type="subunit">
    <text evidence="6">Homotetramer. Forms an RuvA(8)-RuvB(12)-Holliday junction (HJ) complex. HJ DNA is sandwiched between 2 RuvA tetramers; dsDNA enters through RuvA and exits via RuvB. An RuvB hexamer assembles on each DNA strand where it exits the tetramer. Each RuvB hexamer is contacted by two RuvA subunits (via domain III) on 2 adjacent RuvB subunits; this complex drives branch migration. In the full resolvosome a probable DNA-RuvA(4)-RuvB(12)-RuvC(2) complex forms which resolves the HJ.</text>
</comment>
<comment type="similarity">
    <text evidence="6">Belongs to the RuvA family.</text>
</comment>
<evidence type="ECO:0000313" key="8">
    <source>
        <dbReference type="EMBL" id="MBB5597645.1"/>
    </source>
</evidence>
<dbReference type="AlphaFoldDB" id="A0A7W8Y9W9"/>